<sequence length="49" mass="5735">MAYCLLRYKHNHNKGAFVSLDYQYLHAGIQVAVFQNINQNQLYILPIPL</sequence>
<dbReference type="EMBL" id="BK016062">
    <property type="protein sequence ID" value="DAF92051.1"/>
    <property type="molecule type" value="Genomic_DNA"/>
</dbReference>
<proteinExistence type="predicted"/>
<accession>A0A8S5UC93</accession>
<protein>
    <submittedName>
        <fullName evidence="1">Uncharacterized protein</fullName>
    </submittedName>
</protein>
<evidence type="ECO:0000313" key="1">
    <source>
        <dbReference type="EMBL" id="DAF92051.1"/>
    </source>
</evidence>
<reference evidence="1" key="1">
    <citation type="journal article" date="2021" name="Proc. Natl. Acad. Sci. U.S.A.">
        <title>A Catalog of Tens of Thousands of Viruses from Human Metagenomes Reveals Hidden Associations with Chronic Diseases.</title>
        <authorList>
            <person name="Tisza M.J."/>
            <person name="Buck C.B."/>
        </authorList>
    </citation>
    <scope>NUCLEOTIDE SEQUENCE</scope>
    <source>
        <strain evidence="1">CtZkC8</strain>
    </source>
</reference>
<name>A0A8S5UC93_9CAUD</name>
<organism evidence="1">
    <name type="scientific">Podoviridae sp. ctZkC8</name>
    <dbReference type="NCBI Taxonomy" id="2825259"/>
    <lineage>
        <taxon>Viruses</taxon>
        <taxon>Duplodnaviria</taxon>
        <taxon>Heunggongvirae</taxon>
        <taxon>Uroviricota</taxon>
        <taxon>Caudoviricetes</taxon>
    </lineage>
</organism>